<dbReference type="InterPro" id="IPR047110">
    <property type="entry name" value="GABD/Sad-like"/>
</dbReference>
<accession>A0ABX0U358</accession>
<feature type="domain" description="Aldehyde dehydrogenase" evidence="4">
    <location>
        <begin position="2"/>
        <end position="450"/>
    </location>
</feature>
<dbReference type="EC" id="1.2.1.16" evidence="5"/>
<dbReference type="RefSeq" id="WP_140048356.1">
    <property type="nucleotide sequence ID" value="NZ_BAAAEV010000001.1"/>
</dbReference>
<dbReference type="EC" id="1.2.1.79" evidence="5"/>
<proteinExistence type="inferred from homology"/>
<dbReference type="Gene3D" id="3.40.605.10">
    <property type="entry name" value="Aldehyde Dehydrogenase, Chain A, domain 1"/>
    <property type="match status" value="1"/>
</dbReference>
<dbReference type="CDD" id="cd07100">
    <property type="entry name" value="ALDH_SSADH1_GabD1"/>
    <property type="match status" value="1"/>
</dbReference>
<dbReference type="GO" id="GO:0102810">
    <property type="term" value="F:glutarate-semialdehyde dehydrogenase (NADP+) activity"/>
    <property type="evidence" value="ECO:0007669"/>
    <property type="project" value="UniProtKB-EC"/>
</dbReference>
<dbReference type="EMBL" id="JAASQP010000001">
    <property type="protein sequence ID" value="NIJ23207.1"/>
    <property type="molecule type" value="Genomic_DNA"/>
</dbReference>
<dbReference type="PANTHER" id="PTHR43217">
    <property type="entry name" value="SUCCINATE SEMIALDEHYDE DEHYDROGENASE [NAD(P)+] SAD"/>
    <property type="match status" value="1"/>
</dbReference>
<evidence type="ECO:0000256" key="2">
    <source>
        <dbReference type="ARBA" id="ARBA00022857"/>
    </source>
</evidence>
<dbReference type="GO" id="GO:0036243">
    <property type="term" value="F:succinate-semialdehyde dehydrogenase (NADP+) activity"/>
    <property type="evidence" value="ECO:0007669"/>
    <property type="project" value="UniProtKB-EC"/>
</dbReference>
<evidence type="ECO:0000259" key="4">
    <source>
        <dbReference type="Pfam" id="PF00171"/>
    </source>
</evidence>
<protein>
    <submittedName>
        <fullName evidence="5">Succinate-semialdehyde dehydrogenase/glutarate-semialdehyde dehydrogenase</fullName>
        <ecNumber evidence="5">1.2.1.16</ecNumber>
        <ecNumber evidence="5">1.2.1.20</ecNumber>
        <ecNumber evidence="5">1.2.1.79</ecNumber>
    </submittedName>
</protein>
<sequence length="454" mass="47737">MFTSINPATGQETARHPADDAAAVEAKIAAAAKGFRRWRTTAIGERTALLSRIADAFEANRAELARTAVEEMGKTNKSALAEVAKCVAGFRYYAEHGPAFLESSEVATPGGKAIAQWHPIGPVLAIMPWNFPYWQVVRFMAPAILAGNVGLLKHASITQGCAALIERMAREAGAPEGVFQNLAIPSSAVGALIADPRIAAVTLTGSEGAGVKVAEAAGRALKKVVLELGGSDPFIVMPSADIAKAAETAVTARLQNAGQSCICAKRFIVHADVYDAFADAFAAGMRAAHVGDPMDDATILGPLSSIEQRDTVVEQVEKALAAGATPLLRAEPIDRPGAWMTPGILTDVPPDSDVAREEIFGPVALLFKVSDLDAAITLANDVPFGLGASVWTNAADERARFERDIEAGMIAVNQMLASTPQAPFGGVKRSGHGRELGPWGLHEFMNLKAVMLTQ</sequence>
<keyword evidence="3 5" id="KW-0560">Oxidoreductase</keyword>
<dbReference type="InterPro" id="IPR016160">
    <property type="entry name" value="Ald_DH_CS_CYS"/>
</dbReference>
<comment type="similarity">
    <text evidence="1">Belongs to the aldehyde dehydrogenase family.</text>
</comment>
<dbReference type="Proteomes" id="UP000788153">
    <property type="component" value="Unassembled WGS sequence"/>
</dbReference>
<keyword evidence="6" id="KW-1185">Reference proteome</keyword>
<dbReference type="InterPro" id="IPR015590">
    <property type="entry name" value="Aldehyde_DH_dom"/>
</dbReference>
<organism evidence="5 6">
    <name type="scientific">Sphingomonas japonica</name>
    <dbReference type="NCBI Taxonomy" id="511662"/>
    <lineage>
        <taxon>Bacteria</taxon>
        <taxon>Pseudomonadati</taxon>
        <taxon>Pseudomonadota</taxon>
        <taxon>Alphaproteobacteria</taxon>
        <taxon>Sphingomonadales</taxon>
        <taxon>Sphingomonadaceae</taxon>
        <taxon>Sphingomonas</taxon>
    </lineage>
</organism>
<comment type="caution">
    <text evidence="5">The sequence shown here is derived from an EMBL/GenBank/DDBJ whole genome shotgun (WGS) entry which is preliminary data.</text>
</comment>
<evidence type="ECO:0000256" key="1">
    <source>
        <dbReference type="ARBA" id="ARBA00009986"/>
    </source>
</evidence>
<evidence type="ECO:0000256" key="3">
    <source>
        <dbReference type="ARBA" id="ARBA00023002"/>
    </source>
</evidence>
<dbReference type="Pfam" id="PF00171">
    <property type="entry name" value="Aldedh"/>
    <property type="match status" value="1"/>
</dbReference>
<name>A0ABX0U358_9SPHN</name>
<keyword evidence="2" id="KW-0521">NADP</keyword>
<dbReference type="InterPro" id="IPR016161">
    <property type="entry name" value="Ald_DH/histidinol_DH"/>
</dbReference>
<dbReference type="Gene3D" id="3.40.309.10">
    <property type="entry name" value="Aldehyde Dehydrogenase, Chain A, domain 2"/>
    <property type="match status" value="1"/>
</dbReference>
<dbReference type="PANTHER" id="PTHR43217:SF1">
    <property type="entry name" value="SUCCINATE SEMIALDEHYDE DEHYDROGENASE [NAD(P)+] SAD"/>
    <property type="match status" value="1"/>
</dbReference>
<dbReference type="PROSITE" id="PS00070">
    <property type="entry name" value="ALDEHYDE_DEHYDR_CYS"/>
    <property type="match status" value="1"/>
</dbReference>
<dbReference type="InterPro" id="IPR016162">
    <property type="entry name" value="Ald_DH_N"/>
</dbReference>
<evidence type="ECO:0000313" key="6">
    <source>
        <dbReference type="Proteomes" id="UP000788153"/>
    </source>
</evidence>
<dbReference type="SUPFAM" id="SSF53720">
    <property type="entry name" value="ALDH-like"/>
    <property type="match status" value="1"/>
</dbReference>
<evidence type="ECO:0000313" key="5">
    <source>
        <dbReference type="EMBL" id="NIJ23207.1"/>
    </source>
</evidence>
<dbReference type="EC" id="1.2.1.20" evidence="5"/>
<gene>
    <name evidence="5" type="ORF">FHT01_000749</name>
</gene>
<dbReference type="InterPro" id="IPR016163">
    <property type="entry name" value="Ald_DH_C"/>
</dbReference>
<reference evidence="5 6" key="1">
    <citation type="submission" date="2020-03" db="EMBL/GenBank/DDBJ databases">
        <title>Genomic Encyclopedia of Type Strains, Phase IV (KMG-IV): sequencing the most valuable type-strain genomes for metagenomic binning, comparative biology and taxonomic classification.</title>
        <authorList>
            <person name="Goeker M."/>
        </authorList>
    </citation>
    <scope>NUCLEOTIDE SEQUENCE [LARGE SCALE GENOMIC DNA]</scope>
    <source>
        <strain evidence="5 6">DSM 22753</strain>
    </source>
</reference>
<dbReference type="InterPro" id="IPR044148">
    <property type="entry name" value="ALDH_GabD1-like"/>
</dbReference>